<protein>
    <submittedName>
        <fullName evidence="1">Uncharacterized protein</fullName>
    </submittedName>
</protein>
<dbReference type="AlphaFoldDB" id="A0A699V0R6"/>
<gene>
    <name evidence="1" type="ORF">Tci_899642</name>
</gene>
<feature type="non-terminal residue" evidence="1">
    <location>
        <position position="1"/>
    </location>
</feature>
<organism evidence="1">
    <name type="scientific">Tanacetum cinerariifolium</name>
    <name type="common">Dalmatian daisy</name>
    <name type="synonym">Chrysanthemum cinerariifolium</name>
    <dbReference type="NCBI Taxonomy" id="118510"/>
    <lineage>
        <taxon>Eukaryota</taxon>
        <taxon>Viridiplantae</taxon>
        <taxon>Streptophyta</taxon>
        <taxon>Embryophyta</taxon>
        <taxon>Tracheophyta</taxon>
        <taxon>Spermatophyta</taxon>
        <taxon>Magnoliopsida</taxon>
        <taxon>eudicotyledons</taxon>
        <taxon>Gunneridae</taxon>
        <taxon>Pentapetalae</taxon>
        <taxon>asterids</taxon>
        <taxon>campanulids</taxon>
        <taxon>Asterales</taxon>
        <taxon>Asteraceae</taxon>
        <taxon>Asteroideae</taxon>
        <taxon>Anthemideae</taxon>
        <taxon>Anthemidinae</taxon>
        <taxon>Tanacetum</taxon>
    </lineage>
</organism>
<name>A0A699V0R6_TANCI</name>
<sequence>KCKKAEAKAAVEADASGNMEKAVGKKRVGEEGTS</sequence>
<evidence type="ECO:0000313" key="1">
    <source>
        <dbReference type="EMBL" id="GFD27673.1"/>
    </source>
</evidence>
<accession>A0A699V0R6</accession>
<reference evidence="1" key="1">
    <citation type="journal article" date="2019" name="Sci. Rep.">
        <title>Draft genome of Tanacetum cinerariifolium, the natural source of mosquito coil.</title>
        <authorList>
            <person name="Yamashiro T."/>
            <person name="Shiraishi A."/>
            <person name="Satake H."/>
            <person name="Nakayama K."/>
        </authorList>
    </citation>
    <scope>NUCLEOTIDE SEQUENCE</scope>
</reference>
<comment type="caution">
    <text evidence="1">The sequence shown here is derived from an EMBL/GenBank/DDBJ whole genome shotgun (WGS) entry which is preliminary data.</text>
</comment>
<proteinExistence type="predicted"/>
<dbReference type="EMBL" id="BKCJ011378923">
    <property type="protein sequence ID" value="GFD27673.1"/>
    <property type="molecule type" value="Genomic_DNA"/>
</dbReference>